<keyword evidence="3" id="KW-1185">Reference proteome</keyword>
<accession>A0A8S0T0X1</accession>
<comment type="caution">
    <text evidence="2">The sequence shown here is derived from an EMBL/GenBank/DDBJ whole genome shotgun (WGS) entry which is preliminary data.</text>
</comment>
<evidence type="ECO:0000313" key="2">
    <source>
        <dbReference type="EMBL" id="CAA2999079.1"/>
    </source>
</evidence>
<evidence type="ECO:0000313" key="3">
    <source>
        <dbReference type="Proteomes" id="UP000594638"/>
    </source>
</evidence>
<evidence type="ECO:0000256" key="1">
    <source>
        <dbReference type="SAM" id="MobiDB-lite"/>
    </source>
</evidence>
<dbReference type="Gramene" id="OE9A053553T1">
    <property type="protein sequence ID" value="OE9A053553C1"/>
    <property type="gene ID" value="OE9A053553"/>
</dbReference>
<organism evidence="2 3">
    <name type="scientific">Olea europaea subsp. europaea</name>
    <dbReference type="NCBI Taxonomy" id="158383"/>
    <lineage>
        <taxon>Eukaryota</taxon>
        <taxon>Viridiplantae</taxon>
        <taxon>Streptophyta</taxon>
        <taxon>Embryophyta</taxon>
        <taxon>Tracheophyta</taxon>
        <taxon>Spermatophyta</taxon>
        <taxon>Magnoliopsida</taxon>
        <taxon>eudicotyledons</taxon>
        <taxon>Gunneridae</taxon>
        <taxon>Pentapetalae</taxon>
        <taxon>asterids</taxon>
        <taxon>lamiids</taxon>
        <taxon>Lamiales</taxon>
        <taxon>Oleaceae</taxon>
        <taxon>Oleeae</taxon>
        <taxon>Olea</taxon>
    </lineage>
</organism>
<dbReference type="PANTHER" id="PTHR38370">
    <property type="entry name" value="BETA-1,4-XYLOSIDASE"/>
    <property type="match status" value="1"/>
</dbReference>
<gene>
    <name evidence="2" type="ORF">OLEA9_A053553</name>
</gene>
<dbReference type="OrthoDB" id="1929722at2759"/>
<protein>
    <submittedName>
        <fullName evidence="2">Uncharacterized protein</fullName>
    </submittedName>
</protein>
<dbReference type="Proteomes" id="UP000594638">
    <property type="component" value="Unassembled WGS sequence"/>
</dbReference>
<sequence length="102" mass="11372">MEGLIPYLLHAIKKQRPQHPYRCLSDSSTRSYHLLHDGDKSTEGGSSHKRTRSEFQVPAAVATLDNLFYTKSCSRASMVSASEANNGLRHRGFASTTNYQLS</sequence>
<dbReference type="EMBL" id="CACTIH010005615">
    <property type="protein sequence ID" value="CAA2999079.1"/>
    <property type="molecule type" value="Genomic_DNA"/>
</dbReference>
<reference evidence="2 3" key="1">
    <citation type="submission" date="2019-12" db="EMBL/GenBank/DDBJ databases">
        <authorList>
            <person name="Alioto T."/>
            <person name="Alioto T."/>
            <person name="Gomez Garrido J."/>
        </authorList>
    </citation>
    <scope>NUCLEOTIDE SEQUENCE [LARGE SCALE GENOMIC DNA]</scope>
</reference>
<feature type="region of interest" description="Disordered" evidence="1">
    <location>
        <begin position="32"/>
        <end position="52"/>
    </location>
</feature>
<proteinExistence type="predicted"/>
<dbReference type="PANTHER" id="PTHR38370:SF1">
    <property type="entry name" value="BETA-1,4-XYLOSIDASE"/>
    <property type="match status" value="1"/>
</dbReference>
<name>A0A8S0T0X1_OLEEU</name>
<dbReference type="AlphaFoldDB" id="A0A8S0T0X1"/>